<dbReference type="Proteomes" id="UP000190935">
    <property type="component" value="Chromosome I"/>
</dbReference>
<organism evidence="1 2">
    <name type="scientific">Ligilactobacillus acidipiscis</name>
    <dbReference type="NCBI Taxonomy" id="89059"/>
    <lineage>
        <taxon>Bacteria</taxon>
        <taxon>Bacillati</taxon>
        <taxon>Bacillota</taxon>
        <taxon>Bacilli</taxon>
        <taxon>Lactobacillales</taxon>
        <taxon>Lactobacillaceae</taxon>
        <taxon>Ligilactobacillus</taxon>
    </lineage>
</organism>
<accession>A0A1K1KSE2</accession>
<evidence type="ECO:0000313" key="2">
    <source>
        <dbReference type="Proteomes" id="UP000190935"/>
    </source>
</evidence>
<dbReference type="EMBL" id="LT630287">
    <property type="protein sequence ID" value="SFV41785.1"/>
    <property type="molecule type" value="Genomic_DNA"/>
</dbReference>
<dbReference type="AlphaFoldDB" id="A0A1K1KSE2"/>
<dbReference type="KEGG" id="laca:LAC1533_2359"/>
<protein>
    <submittedName>
        <fullName evidence="1">Uncharacterized protein</fullName>
    </submittedName>
</protein>
<evidence type="ECO:0000313" key="1">
    <source>
        <dbReference type="EMBL" id="SFV41785.1"/>
    </source>
</evidence>
<proteinExistence type="predicted"/>
<name>A0A1K1KSE2_9LACO</name>
<dbReference type="RefSeq" id="WP_268869402.1">
    <property type="nucleotide sequence ID" value="NZ_JAQERZ010000010.1"/>
</dbReference>
<sequence>MYLGKKPDTDLTYNRLGNIVNFLYSAKEGAKNFLLTQVSQEIG</sequence>
<reference evidence="2" key="1">
    <citation type="submission" date="2016-11" db="EMBL/GenBank/DDBJ databases">
        <authorList>
            <person name="Papadimitriou K."/>
        </authorList>
    </citation>
    <scope>NUCLEOTIDE SEQUENCE [LARGE SCALE GENOMIC DNA]</scope>
    <source>
        <strain evidence="2">ACA-DC 1533</strain>
    </source>
</reference>
<gene>
    <name evidence="1" type="ORF">LAC1533_2359</name>
</gene>